<dbReference type="InterPro" id="IPR021109">
    <property type="entry name" value="Peptidase_aspartic_dom_sf"/>
</dbReference>
<sequence>MEDTLSKFMSESAKRHEENSNLIKEIRAATDAAIRNQGASIKTLEIQIGKMSKVLQKRGFVSLPSLTETNPRDHVKSISTTIEADSYSIRQEEGKYGPKFVKAYGASHINDIIPRKEKDSWSFTLPCYINNVCFDNALVNLGASVSVMPLLTYLNLGLGELAYTMLIVELADMTVKYPKGIAENVLVGIGKFTFLVDFIILDMPKDIKVPLCYFLSLVRLEIYTLQMGMYISSQNSCDFTTVTINGESKE</sequence>
<dbReference type="Proteomes" id="UP001151760">
    <property type="component" value="Unassembled WGS sequence"/>
</dbReference>
<protein>
    <submittedName>
        <fullName evidence="1">Uncharacterized protein</fullName>
    </submittedName>
</protein>
<name>A0ABQ4Z022_9ASTR</name>
<accession>A0ABQ4Z022</accession>
<evidence type="ECO:0000313" key="1">
    <source>
        <dbReference type="EMBL" id="GJS83484.1"/>
    </source>
</evidence>
<evidence type="ECO:0000313" key="2">
    <source>
        <dbReference type="Proteomes" id="UP001151760"/>
    </source>
</evidence>
<keyword evidence="2" id="KW-1185">Reference proteome</keyword>
<proteinExistence type="predicted"/>
<gene>
    <name evidence="1" type="ORF">Tco_0750025</name>
</gene>
<organism evidence="1 2">
    <name type="scientific">Tanacetum coccineum</name>
    <dbReference type="NCBI Taxonomy" id="301880"/>
    <lineage>
        <taxon>Eukaryota</taxon>
        <taxon>Viridiplantae</taxon>
        <taxon>Streptophyta</taxon>
        <taxon>Embryophyta</taxon>
        <taxon>Tracheophyta</taxon>
        <taxon>Spermatophyta</taxon>
        <taxon>Magnoliopsida</taxon>
        <taxon>eudicotyledons</taxon>
        <taxon>Gunneridae</taxon>
        <taxon>Pentapetalae</taxon>
        <taxon>asterids</taxon>
        <taxon>campanulids</taxon>
        <taxon>Asterales</taxon>
        <taxon>Asteraceae</taxon>
        <taxon>Asteroideae</taxon>
        <taxon>Anthemideae</taxon>
        <taxon>Anthemidinae</taxon>
        <taxon>Tanacetum</taxon>
    </lineage>
</organism>
<reference evidence="1" key="2">
    <citation type="submission" date="2022-01" db="EMBL/GenBank/DDBJ databases">
        <authorList>
            <person name="Yamashiro T."/>
            <person name="Shiraishi A."/>
            <person name="Satake H."/>
            <person name="Nakayama K."/>
        </authorList>
    </citation>
    <scope>NUCLEOTIDE SEQUENCE</scope>
</reference>
<dbReference type="CDD" id="cd00303">
    <property type="entry name" value="retropepsin_like"/>
    <property type="match status" value="1"/>
</dbReference>
<dbReference type="PANTHER" id="PTHR33067">
    <property type="entry name" value="RNA-DIRECTED DNA POLYMERASE-RELATED"/>
    <property type="match status" value="1"/>
</dbReference>
<reference evidence="1" key="1">
    <citation type="journal article" date="2022" name="Int. J. Mol. Sci.">
        <title>Draft Genome of Tanacetum Coccineum: Genomic Comparison of Closely Related Tanacetum-Family Plants.</title>
        <authorList>
            <person name="Yamashiro T."/>
            <person name="Shiraishi A."/>
            <person name="Nakayama K."/>
            <person name="Satake H."/>
        </authorList>
    </citation>
    <scope>NUCLEOTIDE SEQUENCE</scope>
</reference>
<dbReference type="Gene3D" id="2.40.70.10">
    <property type="entry name" value="Acid Proteases"/>
    <property type="match status" value="1"/>
</dbReference>
<dbReference type="PANTHER" id="PTHR33067:SF9">
    <property type="entry name" value="RNA-DIRECTED DNA POLYMERASE"/>
    <property type="match status" value="1"/>
</dbReference>
<dbReference type="EMBL" id="BQNB010010904">
    <property type="protein sequence ID" value="GJS83484.1"/>
    <property type="molecule type" value="Genomic_DNA"/>
</dbReference>
<comment type="caution">
    <text evidence="1">The sequence shown here is derived from an EMBL/GenBank/DDBJ whole genome shotgun (WGS) entry which is preliminary data.</text>
</comment>